<feature type="compositionally biased region" description="Low complexity" evidence="1">
    <location>
        <begin position="613"/>
        <end position="622"/>
    </location>
</feature>
<dbReference type="InterPro" id="IPR036508">
    <property type="entry name" value="Chitin-bd_dom_sf"/>
</dbReference>
<dbReference type="Gene3D" id="2.170.140.10">
    <property type="entry name" value="Chitin binding domain"/>
    <property type="match status" value="2"/>
</dbReference>
<proteinExistence type="predicted"/>
<dbReference type="Proteomes" id="UP001530293">
    <property type="component" value="Unassembled WGS sequence"/>
</dbReference>
<feature type="region of interest" description="Disordered" evidence="1">
    <location>
        <begin position="131"/>
        <end position="183"/>
    </location>
</feature>
<name>A0ABD3LZ85_9STRA</name>
<feature type="region of interest" description="Disordered" evidence="1">
    <location>
        <begin position="946"/>
        <end position="965"/>
    </location>
</feature>
<evidence type="ECO:0000313" key="3">
    <source>
        <dbReference type="EMBL" id="KAL3756702.1"/>
    </source>
</evidence>
<organism evidence="3 4">
    <name type="scientific">Discostella pseudostelligera</name>
    <dbReference type="NCBI Taxonomy" id="259834"/>
    <lineage>
        <taxon>Eukaryota</taxon>
        <taxon>Sar</taxon>
        <taxon>Stramenopiles</taxon>
        <taxon>Ochrophyta</taxon>
        <taxon>Bacillariophyta</taxon>
        <taxon>Coscinodiscophyceae</taxon>
        <taxon>Thalassiosirophycidae</taxon>
        <taxon>Stephanodiscales</taxon>
        <taxon>Stephanodiscaceae</taxon>
        <taxon>Discostella</taxon>
    </lineage>
</organism>
<feature type="compositionally biased region" description="Low complexity" evidence="1">
    <location>
        <begin position="956"/>
        <end position="965"/>
    </location>
</feature>
<accession>A0ABD3LZ85</accession>
<dbReference type="PANTHER" id="PTHR21113:SF4">
    <property type="entry name" value="CHITIN-BINDING TYPE-4 DOMAIN-CONTAINING PROTEIN"/>
    <property type="match status" value="1"/>
</dbReference>
<evidence type="ECO:0000256" key="1">
    <source>
        <dbReference type="SAM" id="MobiDB-lite"/>
    </source>
</evidence>
<feature type="compositionally biased region" description="Low complexity" evidence="1">
    <location>
        <begin position="131"/>
        <end position="141"/>
    </location>
</feature>
<protein>
    <recommendedName>
        <fullName evidence="2">Chitin-binding type-2 domain-containing protein</fullName>
    </recommendedName>
</protein>
<feature type="compositionally biased region" description="Pro residues" evidence="1">
    <location>
        <begin position="151"/>
        <end position="165"/>
    </location>
</feature>
<comment type="caution">
    <text evidence="3">The sequence shown here is derived from an EMBL/GenBank/DDBJ whole genome shotgun (WGS) entry which is preliminary data.</text>
</comment>
<gene>
    <name evidence="3" type="ORF">ACHAWU_006120</name>
</gene>
<dbReference type="PROSITE" id="PS50940">
    <property type="entry name" value="CHIT_BIND_II"/>
    <property type="match status" value="3"/>
</dbReference>
<dbReference type="InterPro" id="IPR002557">
    <property type="entry name" value="Chitin-bd_dom"/>
</dbReference>
<feature type="region of interest" description="Disordered" evidence="1">
    <location>
        <begin position="44"/>
        <end position="69"/>
    </location>
</feature>
<sequence>MRATTTTSIQQRPPRRRILLQLPTAILLLELLLLLLQISPSISQLSSSAPTSSSSTSTTSSSTSSPSLEWEPICPPEFTGSIHSPNCTHYISCTNGILTTSIMECSAGTLYSVEISNCDWEANVVCNADATTTEEASTSSSPTGEDGSTSPPHPPPPPPPPPEPTISPTTYAPQTRPPSGNLGVEDALFYAADDMNNKLFIVQNPDGTSGNEDEGGGGGRVPEGWSRSKLYRFHGFIGGLRKAYMEGVGDMKFYLGTDDTTTTAATDAATATTITSRTLQQDAEGIVFGLVNIAAFLSQSMKETIKYDACDENNWDIVDGKYPLSNACGQLGQSYQDYNCPDEFIHMQCQVDPNMEINATTQASWYGAPGPLFCGPTSTYPTTGFWDYTYNCDFSWDDPPRYCEDYEGQKGGRYDNSEVAMNRNNRTDVMGCCWWGRGVIQTTACSLTPHLIYPRLPKQNGMQIKGVCNFGILNYYIGKRAADEGRTSAYPDIDFCKDPGAVCSRTEYPELKWIAGMFYWIRSVQTYDSDGWNYMDNLKAFVRGGLTDDSFIDGVSGIVNRGCHNPPCDNGSGALDGGFERKENFKKALEILLEPDGSPRVFRSLEPTKQPDSVSPVSTPTPIMSSDFENNEAWVNDAWISDDEWPSSGGEQQEDSSETSNSVEIETEDEDWSETTPSSPLNLWCGGTLDNAIENCSRNGYDCPDGICVNDLKCFTVGDACGDGEGTDLPFSEGSTSPSLAPGVLTIVPTTIADDASQSPVSAAESDTTVNNFGLLGQYCASTLAALETECITAITCEKSEDCPEGTYCWGERLCGSTNTTITPTLSSESSPSPVGLRSNSPSLTGSGLANEQPTLSASPAAPSPSGLRSHSPSSIGSGLPNEQITQPNSTLQFVCGTDLVHASTNCHKPCPGGSYEECGDGEACFENISCEIDSTPTLPPQLLGTATQPTQEVTSSSQPPSISSPEQFFCASTIEELETSCATAQSCTNGPCPTGVYCFPYTCTTDVNGENPATIDSAKSQVPVAIEPTTAPVQVMGLCPKPPFVGWHTSADCKEYFQCVDGAMGVVYVCGASQKFDKVRNECHPEQYVNSFCYGPPQGKEPTASSELLCADGYIGWESRNNCLEYFWCDRGRFDVVNYCPSDQLFDKMLGHCNLASQVTCMEGGGGSTMTNTSTVPMTSDSNSSTVGVTGGVVGNFNWSDAPTASAPQNTSSDAPPWLANSIMTKSSGGCIKGVDGRRFTFWRHVGTSMILCFLWSKL</sequence>
<dbReference type="Pfam" id="PF01607">
    <property type="entry name" value="CBM_14"/>
    <property type="match status" value="2"/>
</dbReference>
<feature type="region of interest" description="Disordered" evidence="1">
    <location>
        <begin position="641"/>
        <end position="679"/>
    </location>
</feature>
<feature type="region of interest" description="Disordered" evidence="1">
    <location>
        <begin position="201"/>
        <end position="222"/>
    </location>
</feature>
<feature type="compositionally biased region" description="Polar residues" evidence="1">
    <location>
        <begin position="946"/>
        <end position="955"/>
    </location>
</feature>
<feature type="region of interest" description="Disordered" evidence="1">
    <location>
        <begin position="600"/>
        <end position="629"/>
    </location>
</feature>
<feature type="compositionally biased region" description="Low complexity" evidence="1">
    <location>
        <begin position="824"/>
        <end position="834"/>
    </location>
</feature>
<reference evidence="3 4" key="1">
    <citation type="submission" date="2024-10" db="EMBL/GenBank/DDBJ databases">
        <title>Updated reference genomes for cyclostephanoid diatoms.</title>
        <authorList>
            <person name="Roberts W.R."/>
            <person name="Alverson A.J."/>
        </authorList>
    </citation>
    <scope>NUCLEOTIDE SEQUENCE [LARGE SCALE GENOMIC DNA]</scope>
    <source>
        <strain evidence="3 4">AJA232-27</strain>
    </source>
</reference>
<dbReference type="AlphaFoldDB" id="A0ABD3LZ85"/>
<dbReference type="Gene3D" id="1.10.530.10">
    <property type="match status" value="1"/>
</dbReference>
<feature type="domain" description="Chitin-binding type-2" evidence="2">
    <location>
        <begin position="1037"/>
        <end position="1096"/>
    </location>
</feature>
<feature type="region of interest" description="Disordered" evidence="1">
    <location>
        <begin position="824"/>
        <end position="884"/>
    </location>
</feature>
<feature type="compositionally biased region" description="Polar residues" evidence="1">
    <location>
        <begin position="838"/>
        <end position="856"/>
    </location>
</feature>
<dbReference type="PANTHER" id="PTHR21113">
    <property type="entry name" value="AGAP001705-PA"/>
    <property type="match status" value="1"/>
</dbReference>
<evidence type="ECO:0000313" key="4">
    <source>
        <dbReference type="Proteomes" id="UP001530293"/>
    </source>
</evidence>
<feature type="domain" description="Chitin-binding type-2" evidence="2">
    <location>
        <begin position="1108"/>
        <end position="1164"/>
    </location>
</feature>
<feature type="compositionally biased region" description="Low complexity" evidence="1">
    <location>
        <begin position="857"/>
        <end position="881"/>
    </location>
</feature>
<evidence type="ECO:0000259" key="2">
    <source>
        <dbReference type="PROSITE" id="PS50940"/>
    </source>
</evidence>
<keyword evidence="4" id="KW-1185">Reference proteome</keyword>
<dbReference type="SUPFAM" id="SSF57625">
    <property type="entry name" value="Invertebrate chitin-binding proteins"/>
    <property type="match status" value="3"/>
</dbReference>
<feature type="domain" description="Chitin-binding type-2" evidence="2">
    <location>
        <begin position="71"/>
        <end position="128"/>
    </location>
</feature>
<dbReference type="SMART" id="SM00494">
    <property type="entry name" value="ChtBD2"/>
    <property type="match status" value="3"/>
</dbReference>
<dbReference type="EMBL" id="JALLBG020000298">
    <property type="protein sequence ID" value="KAL3756702.1"/>
    <property type="molecule type" value="Genomic_DNA"/>
</dbReference>